<feature type="transmembrane region" description="Helical" evidence="2">
    <location>
        <begin position="113"/>
        <end position="139"/>
    </location>
</feature>
<gene>
    <name evidence="3" type="ORF">NECHADRAFT_75638</name>
</gene>
<dbReference type="VEuPathDB" id="FungiDB:NECHADRAFT_75638"/>
<dbReference type="InParanoid" id="C7YJD3"/>
<keyword evidence="2" id="KW-0812">Transmembrane</keyword>
<protein>
    <recommendedName>
        <fullName evidence="5">MARVEL domain-containing protein</fullName>
    </recommendedName>
</protein>
<feature type="compositionally biased region" description="Basic and acidic residues" evidence="1">
    <location>
        <begin position="206"/>
        <end position="217"/>
    </location>
</feature>
<feature type="region of interest" description="Disordered" evidence="1">
    <location>
        <begin position="206"/>
        <end position="235"/>
    </location>
</feature>
<dbReference type="GeneID" id="9676591"/>
<feature type="transmembrane region" description="Helical" evidence="2">
    <location>
        <begin position="45"/>
        <end position="68"/>
    </location>
</feature>
<organism evidence="3 4">
    <name type="scientific">Fusarium vanettenii (strain ATCC MYA-4622 / CBS 123669 / FGSC 9596 / NRRL 45880 / 77-13-4)</name>
    <name type="common">Fusarium solani subsp. pisi</name>
    <dbReference type="NCBI Taxonomy" id="660122"/>
    <lineage>
        <taxon>Eukaryota</taxon>
        <taxon>Fungi</taxon>
        <taxon>Dikarya</taxon>
        <taxon>Ascomycota</taxon>
        <taxon>Pezizomycotina</taxon>
        <taxon>Sordariomycetes</taxon>
        <taxon>Hypocreomycetidae</taxon>
        <taxon>Hypocreales</taxon>
        <taxon>Nectriaceae</taxon>
        <taxon>Fusarium</taxon>
        <taxon>Fusarium solani species complex</taxon>
        <taxon>Fusarium vanettenii</taxon>
    </lineage>
</organism>
<dbReference type="eggNOG" id="ENOG502S9R5">
    <property type="taxonomic scope" value="Eukaryota"/>
</dbReference>
<keyword evidence="4" id="KW-1185">Reference proteome</keyword>
<accession>C7YJD3</accession>
<dbReference type="RefSeq" id="XP_003054670.1">
    <property type="nucleotide sequence ID" value="XM_003054624.1"/>
</dbReference>
<keyword evidence="2" id="KW-1133">Transmembrane helix</keyword>
<name>C7YJD3_FUSV7</name>
<dbReference type="HOGENOM" id="CLU_1180508_0_0_1"/>
<evidence type="ECO:0000313" key="4">
    <source>
        <dbReference type="Proteomes" id="UP000005206"/>
    </source>
</evidence>
<proteinExistence type="predicted"/>
<dbReference type="OMA" id="DNIAMDE"/>
<reference evidence="3 4" key="1">
    <citation type="journal article" date="2009" name="PLoS Genet.">
        <title>The genome of Nectria haematococca: contribution of supernumerary chromosomes to gene expansion.</title>
        <authorList>
            <person name="Coleman J.J."/>
            <person name="Rounsley S.D."/>
            <person name="Rodriguez-Carres M."/>
            <person name="Kuo A."/>
            <person name="Wasmann C.C."/>
            <person name="Grimwood J."/>
            <person name="Schmutz J."/>
            <person name="Taga M."/>
            <person name="White G.J."/>
            <person name="Zhou S."/>
            <person name="Schwartz D.C."/>
            <person name="Freitag M."/>
            <person name="Ma L.J."/>
            <person name="Danchin E.G."/>
            <person name="Henrissat B."/>
            <person name="Coutinho P.M."/>
            <person name="Nelson D.R."/>
            <person name="Straney D."/>
            <person name="Napoli C.A."/>
            <person name="Barker B.M."/>
            <person name="Gribskov M."/>
            <person name="Rep M."/>
            <person name="Kroken S."/>
            <person name="Molnar I."/>
            <person name="Rensing C."/>
            <person name="Kennell J.C."/>
            <person name="Zamora J."/>
            <person name="Farman M.L."/>
            <person name="Selker E.U."/>
            <person name="Salamov A."/>
            <person name="Shapiro H."/>
            <person name="Pangilinan J."/>
            <person name="Lindquist E."/>
            <person name="Lamers C."/>
            <person name="Grigoriev I.V."/>
            <person name="Geiser D.M."/>
            <person name="Covert S.F."/>
            <person name="Temporini E."/>
            <person name="Vanetten H.D."/>
        </authorList>
    </citation>
    <scope>NUCLEOTIDE SEQUENCE [LARGE SCALE GENOMIC DNA]</scope>
    <source>
        <strain evidence="4">ATCC MYA-4622 / CBS 123669 / FGSC 9596 / NRRL 45880 / 77-13-4</strain>
    </source>
</reference>
<dbReference type="EMBL" id="GG698896">
    <property type="protein sequence ID" value="EEU48957.1"/>
    <property type="molecule type" value="Genomic_DNA"/>
</dbReference>
<feature type="transmembrane region" description="Helical" evidence="2">
    <location>
        <begin position="12"/>
        <end position="33"/>
    </location>
</feature>
<dbReference type="OrthoDB" id="3436860at2759"/>
<evidence type="ECO:0000313" key="3">
    <source>
        <dbReference type="EMBL" id="EEU48957.1"/>
    </source>
</evidence>
<dbReference type="KEGG" id="nhe:NECHADRAFT_75638"/>
<evidence type="ECO:0000256" key="2">
    <source>
        <dbReference type="SAM" id="Phobius"/>
    </source>
</evidence>
<sequence>MSGFFSNRVKLPVHLFQLVLIVGVLVVSVVRMMNQPKNAPRGRSTTMALGMAAKSLIIILYEILSAHVRAFKKWSSLKAYVILNALEIVFWGAVVFMMIQANLQFCEGMSCTLSWIVVVMGIIMSSLAFYMTIVTWLDFRHFRTYGTHRGHHYHGKHLEVQSSESITMDTAPMTGRHPGDQGQERLDIPKPVQADYAYYSPNARRETNHYHHSDGHHHSSGHHHNGGHHHSDGRY</sequence>
<evidence type="ECO:0000256" key="1">
    <source>
        <dbReference type="SAM" id="MobiDB-lite"/>
    </source>
</evidence>
<keyword evidence="2" id="KW-0472">Membrane</keyword>
<dbReference type="Proteomes" id="UP000005206">
    <property type="component" value="Chromosome 1"/>
</dbReference>
<evidence type="ECO:0008006" key="5">
    <source>
        <dbReference type="Google" id="ProtNLM"/>
    </source>
</evidence>
<dbReference type="AlphaFoldDB" id="C7YJD3"/>
<feature type="transmembrane region" description="Helical" evidence="2">
    <location>
        <begin position="80"/>
        <end position="101"/>
    </location>
</feature>
<feature type="compositionally biased region" description="Basic residues" evidence="1">
    <location>
        <begin position="218"/>
        <end position="228"/>
    </location>
</feature>